<keyword evidence="3 7" id="KW-0285">Flavoprotein</keyword>
<dbReference type="InterPro" id="IPR036188">
    <property type="entry name" value="FAD/NAD-bd_sf"/>
</dbReference>
<dbReference type="SUPFAM" id="SSF81653">
    <property type="entry name" value="Calcium ATPase, transduction domain A"/>
    <property type="match status" value="1"/>
</dbReference>
<dbReference type="SUPFAM" id="SSF51905">
    <property type="entry name" value="FAD/NAD(P)-binding domain"/>
    <property type="match status" value="2"/>
</dbReference>
<comment type="similarity">
    <text evidence="2 7">Belongs to the FMO family.</text>
</comment>
<evidence type="ECO:0000256" key="4">
    <source>
        <dbReference type="ARBA" id="ARBA00022827"/>
    </source>
</evidence>
<dbReference type="GO" id="GO:0050661">
    <property type="term" value="F:NADP binding"/>
    <property type="evidence" value="ECO:0007669"/>
    <property type="project" value="InterPro"/>
</dbReference>
<gene>
    <name evidence="10" type="ORF">H6P81_015001</name>
</gene>
<feature type="transmembrane region" description="Helical" evidence="8">
    <location>
        <begin position="505"/>
        <end position="534"/>
    </location>
</feature>
<dbReference type="Proteomes" id="UP000825729">
    <property type="component" value="Unassembled WGS sequence"/>
</dbReference>
<dbReference type="InterPro" id="IPR050346">
    <property type="entry name" value="FMO-like"/>
</dbReference>
<dbReference type="PANTHER" id="PTHR23023">
    <property type="entry name" value="DIMETHYLANILINE MONOOXYGENASE"/>
    <property type="match status" value="1"/>
</dbReference>
<evidence type="ECO:0000256" key="7">
    <source>
        <dbReference type="RuleBase" id="RU361177"/>
    </source>
</evidence>
<dbReference type="Gene3D" id="2.70.150.10">
    <property type="entry name" value="Calcium-transporting ATPase, cytoplasmic transduction domain A"/>
    <property type="match status" value="1"/>
</dbReference>
<feature type="domain" description="P-type ATPase A" evidence="9">
    <location>
        <begin position="429"/>
        <end position="518"/>
    </location>
</feature>
<keyword evidence="8" id="KW-0472">Membrane</keyword>
<evidence type="ECO:0000256" key="2">
    <source>
        <dbReference type="ARBA" id="ARBA00009183"/>
    </source>
</evidence>
<dbReference type="Pfam" id="PF00122">
    <property type="entry name" value="E1-E2_ATPase"/>
    <property type="match status" value="1"/>
</dbReference>
<dbReference type="GO" id="GO:0050660">
    <property type="term" value="F:flavin adenine dinucleotide binding"/>
    <property type="evidence" value="ECO:0007669"/>
    <property type="project" value="InterPro"/>
</dbReference>
<dbReference type="EMBL" id="JAINDJ010000006">
    <property type="protein sequence ID" value="KAG9443661.1"/>
    <property type="molecule type" value="Genomic_DNA"/>
</dbReference>
<keyword evidence="4 7" id="KW-0274">FAD</keyword>
<dbReference type="Gene3D" id="3.50.50.60">
    <property type="entry name" value="FAD/NAD(P)-binding domain"/>
    <property type="match status" value="2"/>
</dbReference>
<name>A0AAV7E5J7_ARIFI</name>
<keyword evidence="7" id="KW-0503">Monooxygenase</keyword>
<accession>A0AAV7E5J7</accession>
<evidence type="ECO:0000256" key="1">
    <source>
        <dbReference type="ARBA" id="ARBA00001974"/>
    </source>
</evidence>
<evidence type="ECO:0000256" key="3">
    <source>
        <dbReference type="ARBA" id="ARBA00022630"/>
    </source>
</evidence>
<reference evidence="10 11" key="1">
    <citation type="submission" date="2021-07" db="EMBL/GenBank/DDBJ databases">
        <title>The Aristolochia fimbriata genome: insights into angiosperm evolution, floral development and chemical biosynthesis.</title>
        <authorList>
            <person name="Jiao Y."/>
        </authorList>
    </citation>
    <scope>NUCLEOTIDE SEQUENCE [LARGE SCALE GENOMIC DNA]</scope>
    <source>
        <strain evidence="10">IBCAS-2021</strain>
        <tissue evidence="10">Leaf</tissue>
    </source>
</reference>
<evidence type="ECO:0000259" key="9">
    <source>
        <dbReference type="Pfam" id="PF00122"/>
    </source>
</evidence>
<evidence type="ECO:0000313" key="11">
    <source>
        <dbReference type="Proteomes" id="UP000825729"/>
    </source>
</evidence>
<dbReference type="GO" id="GO:0004499">
    <property type="term" value="F:N,N-dimethylaniline monooxygenase activity"/>
    <property type="evidence" value="ECO:0007669"/>
    <property type="project" value="InterPro"/>
</dbReference>
<dbReference type="FunFam" id="3.50.50.60:FF:000167">
    <property type="entry name" value="Flavin-containing monooxygenase"/>
    <property type="match status" value="1"/>
</dbReference>
<dbReference type="InterPro" id="IPR020946">
    <property type="entry name" value="Flavin_mOase-like"/>
</dbReference>
<protein>
    <recommendedName>
        <fullName evidence="7">Flavin-containing monooxygenase</fullName>
        <ecNumber evidence="7">1.-.-.-</ecNumber>
    </recommendedName>
</protein>
<evidence type="ECO:0000256" key="8">
    <source>
        <dbReference type="SAM" id="Phobius"/>
    </source>
</evidence>
<organism evidence="10 11">
    <name type="scientific">Aristolochia fimbriata</name>
    <name type="common">White veined hardy Dutchman's pipe vine</name>
    <dbReference type="NCBI Taxonomy" id="158543"/>
    <lineage>
        <taxon>Eukaryota</taxon>
        <taxon>Viridiplantae</taxon>
        <taxon>Streptophyta</taxon>
        <taxon>Embryophyta</taxon>
        <taxon>Tracheophyta</taxon>
        <taxon>Spermatophyta</taxon>
        <taxon>Magnoliopsida</taxon>
        <taxon>Magnoliidae</taxon>
        <taxon>Piperales</taxon>
        <taxon>Aristolochiaceae</taxon>
        <taxon>Aristolochia</taxon>
    </lineage>
</organism>
<dbReference type="Pfam" id="PF00743">
    <property type="entry name" value="FMO-like"/>
    <property type="match status" value="1"/>
</dbReference>
<keyword evidence="11" id="KW-1185">Reference proteome</keyword>
<dbReference type="InterPro" id="IPR059000">
    <property type="entry name" value="ATPase_P-type_domA"/>
</dbReference>
<keyword evidence="5" id="KW-0521">NADP</keyword>
<proteinExistence type="inferred from homology"/>
<dbReference type="AlphaFoldDB" id="A0AAV7E5J7"/>
<keyword evidence="8" id="KW-1133">Transmembrane helix</keyword>
<comment type="cofactor">
    <cofactor evidence="1 7">
        <name>FAD</name>
        <dbReference type="ChEBI" id="CHEBI:57692"/>
    </cofactor>
</comment>
<sequence length="548" mass="62223">MGAVDRESRLCTDQYSTRVAIIGGGISGIAAARELSHHKPVVFEASDSIGGVWKHCSYRSTRLQTPRRDYEFSDYPWPESHDGSFPTHLEIVDYLEGYATHFDVLKFVRFDSKVVEIRFLGSDQYQSEVHPRPLTGKPVWEVGVQRRGSDDIQWYSFEFVVMCIGKYGDIARLPAFPLDKGPEVFRGKVMHSMDYCKLDREATQGLMKGKKVVVVGYKKSAIDLAVECAEANQGPDGKACTMLIRTLHWTVPSYSIWGLPFFLFYSTRISQFLHERPNQSFLRDLFCFLSSPLRRGVSRLIESYLTWNLPLRKYGLVPDHPFEEDYASCQMAILPENFFTEADQGRILFKKSPKKWWFYEGGIELEDKTRLEADVVMLATGFDGKSKLKSILPEPFRDLIENSSGVMPLYRQSLQFQNLNNEERNIQLEVIRGGRRIQVSIFDLVVGDVVPLKIGDQVPADGILISGHSLAIDESSMTGESKIIHKDQKTPFLMSRCKVANGYNYMLVCLNGVATFIGIVGLLVVVFVLVVLLIRYFTGHTENTEILK</sequence>
<dbReference type="FunFam" id="2.70.150.10:FF:000134">
    <property type="entry name" value="Calcium-transporting ATPase"/>
    <property type="match status" value="1"/>
</dbReference>
<comment type="caution">
    <text evidence="10">The sequence shown here is derived from an EMBL/GenBank/DDBJ whole genome shotgun (WGS) entry which is preliminary data.</text>
</comment>
<keyword evidence="8" id="KW-0812">Transmembrane</keyword>
<dbReference type="EC" id="1.-.-.-" evidence="7"/>
<evidence type="ECO:0000256" key="6">
    <source>
        <dbReference type="ARBA" id="ARBA00023002"/>
    </source>
</evidence>
<evidence type="ECO:0000313" key="10">
    <source>
        <dbReference type="EMBL" id="KAG9443661.1"/>
    </source>
</evidence>
<keyword evidence="6 7" id="KW-0560">Oxidoreductase</keyword>
<evidence type="ECO:0000256" key="5">
    <source>
        <dbReference type="ARBA" id="ARBA00022857"/>
    </source>
</evidence>
<dbReference type="InterPro" id="IPR008250">
    <property type="entry name" value="ATPase_P-typ_transduc_dom_A_sf"/>
</dbReference>